<keyword evidence="2" id="KW-1185">Reference proteome</keyword>
<dbReference type="Proteomes" id="UP001596439">
    <property type="component" value="Unassembled WGS sequence"/>
</dbReference>
<gene>
    <name evidence="1" type="ORF">ACFQO8_05650</name>
</gene>
<reference evidence="2" key="1">
    <citation type="journal article" date="2019" name="Int. J. Syst. Evol. Microbiol.">
        <title>The Global Catalogue of Microorganisms (GCM) 10K type strain sequencing project: providing services to taxonomists for standard genome sequencing and annotation.</title>
        <authorList>
            <consortium name="The Broad Institute Genomics Platform"/>
            <consortium name="The Broad Institute Genome Sequencing Center for Infectious Disease"/>
            <person name="Wu L."/>
            <person name="Ma J."/>
        </authorList>
    </citation>
    <scope>NUCLEOTIDE SEQUENCE [LARGE SCALE GENOMIC DNA]</scope>
    <source>
        <strain evidence="2">CCUG 55590</strain>
    </source>
</reference>
<accession>A0ABW2PKE6</accession>
<name>A0ABW2PKE6_9BACL</name>
<dbReference type="SUPFAM" id="SSF140663">
    <property type="entry name" value="TTHA0068-like"/>
    <property type="match status" value="1"/>
</dbReference>
<proteinExistence type="predicted"/>
<dbReference type="EMBL" id="JBHTCE010000001">
    <property type="protein sequence ID" value="MFC7389622.1"/>
    <property type="molecule type" value="Genomic_DNA"/>
</dbReference>
<dbReference type="Gene3D" id="1.10.3450.10">
    <property type="entry name" value="TTHA0068-like"/>
    <property type="match status" value="1"/>
</dbReference>
<protein>
    <submittedName>
        <fullName evidence="1">DUF309 domain-containing protein</fullName>
    </submittedName>
</protein>
<dbReference type="InterPro" id="IPR005500">
    <property type="entry name" value="DUF309"/>
</dbReference>
<sequence length="155" mass="18231">MTPFIHYTLLFECHADYFECHEVLEEAWQADGRRHHGYAALIQYAVIHYHLRRDNLIGAKKSLRLLRRKIDVAAPFLSELGLDVDSFISQLDEWPLQTTLPLTQNVRETVESLKPTFPTTDLSFEELVHKHLHRDRSEVITERELALLERQRARS</sequence>
<evidence type="ECO:0000313" key="1">
    <source>
        <dbReference type="EMBL" id="MFC7389622.1"/>
    </source>
</evidence>
<dbReference type="RefSeq" id="WP_214787647.1">
    <property type="nucleotide sequence ID" value="NZ_JANIEL010000055.1"/>
</dbReference>
<organism evidence="1 2">
    <name type="scientific">Exiguobacterium aestuarii</name>
    <dbReference type="NCBI Taxonomy" id="273527"/>
    <lineage>
        <taxon>Bacteria</taxon>
        <taxon>Bacillati</taxon>
        <taxon>Bacillota</taxon>
        <taxon>Bacilli</taxon>
        <taxon>Bacillales</taxon>
        <taxon>Bacillales Family XII. Incertae Sedis</taxon>
        <taxon>Exiguobacterium</taxon>
    </lineage>
</organism>
<dbReference type="InterPro" id="IPR023203">
    <property type="entry name" value="TTHA0068_sf"/>
</dbReference>
<evidence type="ECO:0000313" key="2">
    <source>
        <dbReference type="Proteomes" id="UP001596439"/>
    </source>
</evidence>
<comment type="caution">
    <text evidence="1">The sequence shown here is derived from an EMBL/GenBank/DDBJ whole genome shotgun (WGS) entry which is preliminary data.</text>
</comment>
<dbReference type="Pfam" id="PF03745">
    <property type="entry name" value="DUF309"/>
    <property type="match status" value="1"/>
</dbReference>